<gene>
    <name evidence="2" type="ORF">Fuma_05167</name>
</gene>
<evidence type="ECO:0000313" key="3">
    <source>
        <dbReference type="Proteomes" id="UP000187735"/>
    </source>
</evidence>
<feature type="compositionally biased region" description="Basic and acidic residues" evidence="1">
    <location>
        <begin position="77"/>
        <end position="86"/>
    </location>
</feature>
<organism evidence="2 3">
    <name type="scientific">Fuerstiella marisgermanici</name>
    <dbReference type="NCBI Taxonomy" id="1891926"/>
    <lineage>
        <taxon>Bacteria</taxon>
        <taxon>Pseudomonadati</taxon>
        <taxon>Planctomycetota</taxon>
        <taxon>Planctomycetia</taxon>
        <taxon>Planctomycetales</taxon>
        <taxon>Planctomycetaceae</taxon>
        <taxon>Fuerstiella</taxon>
    </lineage>
</organism>
<reference evidence="2 3" key="1">
    <citation type="journal article" date="2016" name="Front. Microbiol.">
        <title>Fuerstia marisgermanicae gen. nov., sp. nov., an Unusual Member of the Phylum Planctomycetes from the German Wadden Sea.</title>
        <authorList>
            <person name="Kohn T."/>
            <person name="Heuer A."/>
            <person name="Jogler M."/>
            <person name="Vollmers J."/>
            <person name="Boedeker C."/>
            <person name="Bunk B."/>
            <person name="Rast P."/>
            <person name="Borchert D."/>
            <person name="Glockner I."/>
            <person name="Freese H.M."/>
            <person name="Klenk H.P."/>
            <person name="Overmann J."/>
            <person name="Kaster A.K."/>
            <person name="Rohde M."/>
            <person name="Wiegand S."/>
            <person name="Jogler C."/>
        </authorList>
    </citation>
    <scope>NUCLEOTIDE SEQUENCE [LARGE SCALE GENOMIC DNA]</scope>
    <source>
        <strain evidence="2 3">NH11</strain>
    </source>
</reference>
<dbReference type="STRING" id="1891926.Fuma_05167"/>
<keyword evidence="3" id="KW-1185">Reference proteome</keyword>
<dbReference type="AlphaFoldDB" id="A0A1P8WN79"/>
<feature type="compositionally biased region" description="Basic and acidic residues" evidence="1">
    <location>
        <begin position="56"/>
        <end position="69"/>
    </location>
</feature>
<proteinExistence type="predicted"/>
<dbReference type="Proteomes" id="UP000187735">
    <property type="component" value="Chromosome"/>
</dbReference>
<sequence>MFRWLNTKGETGLWSRVVSDTILAVWTEVIARRSPTFTNSRASACSDNNCVHITSREGRKAGAEKEELPRLTPPKRFRNEATDRANSKMRNTVFPERQALLAENRVLA</sequence>
<feature type="region of interest" description="Disordered" evidence="1">
    <location>
        <begin position="56"/>
        <end position="92"/>
    </location>
</feature>
<dbReference type="KEGG" id="fmr:Fuma_05167"/>
<dbReference type="EMBL" id="CP017641">
    <property type="protein sequence ID" value="APZ95509.1"/>
    <property type="molecule type" value="Genomic_DNA"/>
</dbReference>
<evidence type="ECO:0000313" key="2">
    <source>
        <dbReference type="EMBL" id="APZ95509.1"/>
    </source>
</evidence>
<evidence type="ECO:0000256" key="1">
    <source>
        <dbReference type="SAM" id="MobiDB-lite"/>
    </source>
</evidence>
<name>A0A1P8WN79_9PLAN</name>
<protein>
    <submittedName>
        <fullName evidence="2">Uncharacterized protein</fullName>
    </submittedName>
</protein>
<accession>A0A1P8WN79</accession>